<accession>A0A0A1YVF1</accession>
<dbReference type="RefSeq" id="WP_038850994.1">
    <property type="nucleotide sequence ID" value="NZ_ASGY01000234.1"/>
</dbReference>
<gene>
    <name evidence="2" type="ORF">K814_0129475</name>
</gene>
<evidence type="ECO:0000313" key="3">
    <source>
        <dbReference type="Proteomes" id="UP000030060"/>
    </source>
</evidence>
<dbReference type="SUPFAM" id="SSF103515">
    <property type="entry name" value="Autotransporter"/>
    <property type="match status" value="1"/>
</dbReference>
<reference evidence="2 3" key="1">
    <citation type="journal article" date="2013" name="Genome Announc.">
        <title>Draft Genome Sequence of Pseudomonas fluorescens LMG 5329, a White Line-Inducing Principle-Producing Bioindicator for the Mushroom Pathogen Pseudomonas tolaasii.</title>
        <authorList>
            <person name="Ghequire M.G."/>
            <person name="Rokni-Zadeh H."/>
            <person name="Zarrineh P."/>
            <person name="De Mot R."/>
        </authorList>
    </citation>
    <scope>NUCLEOTIDE SEQUENCE [LARGE SCALE GENOMIC DNA]</scope>
    <source>
        <strain evidence="2 3">LMG 5329</strain>
    </source>
</reference>
<dbReference type="AlphaFoldDB" id="A0A0A1YVF1"/>
<proteinExistence type="predicted"/>
<evidence type="ECO:0000313" key="2">
    <source>
        <dbReference type="EMBL" id="KGE64442.1"/>
    </source>
</evidence>
<organism evidence="2 3">
    <name type="scientific">Pseudomonas fluorescens LMG 5329</name>
    <dbReference type="NCBI Taxonomy" id="1324332"/>
    <lineage>
        <taxon>Bacteria</taxon>
        <taxon>Pseudomonadati</taxon>
        <taxon>Pseudomonadota</taxon>
        <taxon>Gammaproteobacteria</taxon>
        <taxon>Pseudomonadales</taxon>
        <taxon>Pseudomonadaceae</taxon>
        <taxon>Pseudomonas</taxon>
    </lineage>
</organism>
<evidence type="ECO:0000256" key="1">
    <source>
        <dbReference type="SAM" id="Phobius"/>
    </source>
</evidence>
<keyword evidence="1" id="KW-1133">Transmembrane helix</keyword>
<name>A0A0A1YVF1_PSEFL</name>
<sequence length="273" mass="29889">MHKKHTPPRQDGFAKYRARHYRGARHTLLLLPPAKRRALQRNLIFIGLTLGILLTIALLSKANAAGGSYVVDDGAINAPGECNVDAWHTADRHEGSTHTETLSPACTFAALPSVQWGAALSRATSADKGETQVNPQVKAQVWSREDLGLEMAVSAGAHVAHDRQHGFDGADFNIPLTWQPLEPLRLNLNAGWSHAYNDGDQKHRLTWGTGLEYQVAHSLTLVAERYGQDGGDQAWQAGPRFHVGEFVDVDLVVGRSLIGERAQWLTTGATLRF</sequence>
<comment type="caution">
    <text evidence="2">The sequence shown here is derived from an EMBL/GenBank/DDBJ whole genome shotgun (WGS) entry which is preliminary data.</text>
</comment>
<feature type="transmembrane region" description="Helical" evidence="1">
    <location>
        <begin position="43"/>
        <end position="60"/>
    </location>
</feature>
<protein>
    <submittedName>
        <fullName evidence="2">Uncharacterized protein</fullName>
    </submittedName>
</protein>
<keyword evidence="1" id="KW-0812">Transmembrane</keyword>
<dbReference type="Proteomes" id="UP000030060">
    <property type="component" value="Unassembled WGS sequence"/>
</dbReference>
<dbReference type="InterPro" id="IPR036709">
    <property type="entry name" value="Autotransporte_beta_dom_sf"/>
</dbReference>
<dbReference type="EMBL" id="ASGY01000234">
    <property type="protein sequence ID" value="KGE64442.1"/>
    <property type="molecule type" value="Genomic_DNA"/>
</dbReference>
<dbReference type="OrthoDB" id="6998038at2"/>
<keyword evidence="1" id="KW-0472">Membrane</keyword>